<keyword evidence="2" id="KW-1133">Transmembrane helix</keyword>
<dbReference type="PATRIC" id="fig|1619313.3.peg.1572"/>
<feature type="compositionally biased region" description="Basic and acidic residues" evidence="1">
    <location>
        <begin position="1"/>
        <end position="11"/>
    </location>
</feature>
<evidence type="ECO:0000259" key="3">
    <source>
        <dbReference type="Pfam" id="PF19029"/>
    </source>
</evidence>
<evidence type="ECO:0000256" key="1">
    <source>
        <dbReference type="SAM" id="MobiDB-lite"/>
    </source>
</evidence>
<dbReference type="RefSeq" id="WP_067429830.1">
    <property type="nucleotide sequence ID" value="NZ_JACSXD010000006.1"/>
</dbReference>
<feature type="region of interest" description="Disordered" evidence="1">
    <location>
        <begin position="1"/>
        <end position="25"/>
    </location>
</feature>
<keyword evidence="2" id="KW-0812">Transmembrane</keyword>
<keyword evidence="5" id="KW-1185">Reference proteome</keyword>
<dbReference type="OrthoDB" id="6522731at2"/>
<gene>
    <name evidence="4" type="ORF">EM595_1517</name>
</gene>
<dbReference type="Pfam" id="PF19029">
    <property type="entry name" value="DUF883_C"/>
    <property type="match status" value="1"/>
</dbReference>
<evidence type="ECO:0000313" key="5">
    <source>
        <dbReference type="Proteomes" id="UP000059419"/>
    </source>
</evidence>
<evidence type="ECO:0000313" key="4">
    <source>
        <dbReference type="EMBL" id="CUU23751.1"/>
    </source>
</evidence>
<dbReference type="KEGG" id="ege:EM595_1517"/>
<protein>
    <recommendedName>
        <fullName evidence="3">DUF883 domain-containing protein</fullName>
    </recommendedName>
</protein>
<sequence>MFNKRDAKRLANEAQSRGQDVTDDVHNELKNAAGQSCDWVKQNPWSGVGIGAALGLVVGILISKK</sequence>
<evidence type="ECO:0000256" key="2">
    <source>
        <dbReference type="SAM" id="Phobius"/>
    </source>
</evidence>
<organism evidence="4 5">
    <name type="scientific">Duffyella gerundensis</name>
    <dbReference type="NCBI Taxonomy" id="1619313"/>
    <lineage>
        <taxon>Bacteria</taxon>
        <taxon>Pseudomonadati</taxon>
        <taxon>Pseudomonadota</taxon>
        <taxon>Gammaproteobacteria</taxon>
        <taxon>Enterobacterales</taxon>
        <taxon>Erwiniaceae</taxon>
        <taxon>Duffyella</taxon>
    </lineage>
</organism>
<keyword evidence="2" id="KW-0472">Membrane</keyword>
<accession>A0A0U5L5J9</accession>
<proteinExistence type="predicted"/>
<dbReference type="AlphaFoldDB" id="A0A0U5L5J9"/>
<feature type="transmembrane region" description="Helical" evidence="2">
    <location>
        <begin position="45"/>
        <end position="63"/>
    </location>
</feature>
<name>A0A0U5L5J9_9GAMM</name>
<dbReference type="EMBL" id="LN907827">
    <property type="protein sequence ID" value="CUU23751.1"/>
    <property type="molecule type" value="Genomic_DNA"/>
</dbReference>
<dbReference type="STRING" id="1619313.EM595_1517"/>
<dbReference type="Proteomes" id="UP000059419">
    <property type="component" value="Chromosome 1"/>
</dbReference>
<dbReference type="InterPro" id="IPR043605">
    <property type="entry name" value="DUF883_C"/>
</dbReference>
<reference evidence="5" key="1">
    <citation type="submission" date="2015-11" db="EMBL/GenBank/DDBJ databases">
        <authorList>
            <person name="Blom J."/>
        </authorList>
    </citation>
    <scope>NUCLEOTIDE SEQUENCE [LARGE SCALE GENOMIC DNA]</scope>
</reference>
<feature type="domain" description="DUF883" evidence="3">
    <location>
        <begin position="38"/>
        <end position="65"/>
    </location>
</feature>